<evidence type="ECO:0000313" key="6">
    <source>
        <dbReference type="EMBL" id="MBN8661357.1"/>
    </source>
</evidence>
<dbReference type="CDD" id="cd00038">
    <property type="entry name" value="CAP_ED"/>
    <property type="match status" value="1"/>
</dbReference>
<dbReference type="GO" id="GO:0003700">
    <property type="term" value="F:DNA-binding transcription factor activity"/>
    <property type="evidence" value="ECO:0007669"/>
    <property type="project" value="TreeGrafter"/>
</dbReference>
<dbReference type="AlphaFoldDB" id="A0A8J7PBC4"/>
<dbReference type="GO" id="GO:0005829">
    <property type="term" value="C:cytosol"/>
    <property type="evidence" value="ECO:0007669"/>
    <property type="project" value="TreeGrafter"/>
</dbReference>
<proteinExistence type="predicted"/>
<dbReference type="SMART" id="SM00419">
    <property type="entry name" value="HTH_CRP"/>
    <property type="match status" value="1"/>
</dbReference>
<keyword evidence="3" id="KW-0804">Transcription</keyword>
<evidence type="ECO:0000256" key="3">
    <source>
        <dbReference type="ARBA" id="ARBA00023163"/>
    </source>
</evidence>
<dbReference type="FunFam" id="1.10.10.10:FF:000019">
    <property type="entry name" value="Crp/Fnr family transcriptional regulator"/>
    <property type="match status" value="1"/>
</dbReference>
<evidence type="ECO:0000256" key="2">
    <source>
        <dbReference type="ARBA" id="ARBA00023125"/>
    </source>
</evidence>
<protein>
    <submittedName>
        <fullName evidence="6">Crp/Fnr family transcriptional regulator</fullName>
    </submittedName>
</protein>
<evidence type="ECO:0000259" key="4">
    <source>
        <dbReference type="PROSITE" id="PS50042"/>
    </source>
</evidence>
<dbReference type="SUPFAM" id="SSF46785">
    <property type="entry name" value="Winged helix' DNA-binding domain"/>
    <property type="match status" value="1"/>
</dbReference>
<gene>
    <name evidence="6" type="ORF">J0M35_13405</name>
</gene>
<organism evidence="6 7">
    <name type="scientific">Candidatus Obscuribacter phosphatis</name>
    <dbReference type="NCBI Taxonomy" id="1906157"/>
    <lineage>
        <taxon>Bacteria</taxon>
        <taxon>Bacillati</taxon>
        <taxon>Candidatus Melainabacteria</taxon>
        <taxon>Candidatus Obscuribacterales</taxon>
        <taxon>Candidatus Obscuribacteraceae</taxon>
        <taxon>Candidatus Obscuribacter</taxon>
    </lineage>
</organism>
<dbReference type="Pfam" id="PF13545">
    <property type="entry name" value="HTH_Crp_2"/>
    <property type="match status" value="1"/>
</dbReference>
<dbReference type="PROSITE" id="PS50042">
    <property type="entry name" value="CNMP_BINDING_3"/>
    <property type="match status" value="1"/>
</dbReference>
<keyword evidence="2" id="KW-0238">DNA-binding</keyword>
<dbReference type="EMBL" id="JAFLCK010000019">
    <property type="protein sequence ID" value="MBN8661357.1"/>
    <property type="molecule type" value="Genomic_DNA"/>
</dbReference>
<evidence type="ECO:0000259" key="5">
    <source>
        <dbReference type="PROSITE" id="PS51063"/>
    </source>
</evidence>
<name>A0A8J7PBC4_9BACT</name>
<evidence type="ECO:0000256" key="1">
    <source>
        <dbReference type="ARBA" id="ARBA00023015"/>
    </source>
</evidence>
<dbReference type="Gene3D" id="1.10.10.10">
    <property type="entry name" value="Winged helix-like DNA-binding domain superfamily/Winged helix DNA-binding domain"/>
    <property type="match status" value="1"/>
</dbReference>
<comment type="caution">
    <text evidence="6">The sequence shown here is derived from an EMBL/GenBank/DDBJ whole genome shotgun (WGS) entry which is preliminary data.</text>
</comment>
<dbReference type="Pfam" id="PF00027">
    <property type="entry name" value="cNMP_binding"/>
    <property type="match status" value="1"/>
</dbReference>
<dbReference type="InterPro" id="IPR036390">
    <property type="entry name" value="WH_DNA-bd_sf"/>
</dbReference>
<dbReference type="GO" id="GO:0003677">
    <property type="term" value="F:DNA binding"/>
    <property type="evidence" value="ECO:0007669"/>
    <property type="project" value="UniProtKB-KW"/>
</dbReference>
<evidence type="ECO:0000313" key="7">
    <source>
        <dbReference type="Proteomes" id="UP000664277"/>
    </source>
</evidence>
<dbReference type="PANTHER" id="PTHR24567">
    <property type="entry name" value="CRP FAMILY TRANSCRIPTIONAL REGULATORY PROTEIN"/>
    <property type="match status" value="1"/>
</dbReference>
<feature type="domain" description="Cyclic nucleotide-binding" evidence="4">
    <location>
        <begin position="15"/>
        <end position="122"/>
    </location>
</feature>
<sequence>MKSAQRLFSLRQSEIFESFNPVELGRLLGILEELELPKHHLLFSPGTACDAIYFIEKGRVRVTRLSTEGKTVILALLGPGDMIGEAAWESEEHDSYAETLEDSRIYQIGREAFLNYVRENPEFGLRFIGVLGDRLRQAQARIEDLVFRQVPSRVARLLVTLAETHGKVTPHGVRVEFPLTHQEIADMVGSSRVTVTQILNKFRDSHWIDIESKRVTIHNMDALEELVRHL</sequence>
<dbReference type="InterPro" id="IPR018490">
    <property type="entry name" value="cNMP-bd_dom_sf"/>
</dbReference>
<dbReference type="InterPro" id="IPR012318">
    <property type="entry name" value="HTH_CRP"/>
</dbReference>
<dbReference type="PROSITE" id="PS51063">
    <property type="entry name" value="HTH_CRP_2"/>
    <property type="match status" value="1"/>
</dbReference>
<keyword evidence="1" id="KW-0805">Transcription regulation</keyword>
<dbReference type="SMART" id="SM00100">
    <property type="entry name" value="cNMP"/>
    <property type="match status" value="1"/>
</dbReference>
<dbReference type="InterPro" id="IPR014710">
    <property type="entry name" value="RmlC-like_jellyroll"/>
</dbReference>
<feature type="domain" description="HTH crp-type" evidence="5">
    <location>
        <begin position="148"/>
        <end position="221"/>
    </location>
</feature>
<dbReference type="InterPro" id="IPR036388">
    <property type="entry name" value="WH-like_DNA-bd_sf"/>
</dbReference>
<dbReference type="SUPFAM" id="SSF51206">
    <property type="entry name" value="cAMP-binding domain-like"/>
    <property type="match status" value="1"/>
</dbReference>
<reference evidence="6" key="1">
    <citation type="submission" date="2021-02" db="EMBL/GenBank/DDBJ databases">
        <title>Genome-Resolved Metagenomics of a Microbial Community Performing Photosynthetic Biological Nutrient Removal.</title>
        <authorList>
            <person name="Mcdaniel E.A."/>
        </authorList>
    </citation>
    <scope>NUCLEOTIDE SEQUENCE</scope>
    <source>
        <strain evidence="6">UWPOB_OBS1</strain>
    </source>
</reference>
<dbReference type="InterPro" id="IPR000595">
    <property type="entry name" value="cNMP-bd_dom"/>
</dbReference>
<dbReference type="PANTHER" id="PTHR24567:SF68">
    <property type="entry name" value="DNA-BINDING TRANSCRIPTIONAL DUAL REGULATOR CRP"/>
    <property type="match status" value="1"/>
</dbReference>
<dbReference type="Gene3D" id="2.60.120.10">
    <property type="entry name" value="Jelly Rolls"/>
    <property type="match status" value="1"/>
</dbReference>
<dbReference type="Proteomes" id="UP000664277">
    <property type="component" value="Unassembled WGS sequence"/>
</dbReference>
<accession>A0A8J7PBC4</accession>
<dbReference type="InterPro" id="IPR050397">
    <property type="entry name" value="Env_Response_Regulators"/>
</dbReference>